<dbReference type="InterPro" id="IPR001789">
    <property type="entry name" value="Sig_transdc_resp-reg_receiver"/>
</dbReference>
<dbReference type="CDD" id="cd17574">
    <property type="entry name" value="REC_OmpR"/>
    <property type="match status" value="1"/>
</dbReference>
<dbReference type="PANTHER" id="PTHR44591">
    <property type="entry name" value="STRESS RESPONSE REGULATOR PROTEIN 1"/>
    <property type="match status" value="1"/>
</dbReference>
<feature type="domain" description="Response regulatory" evidence="3">
    <location>
        <begin position="6"/>
        <end position="119"/>
    </location>
</feature>
<dbReference type="GeneID" id="57145668"/>
<dbReference type="SUPFAM" id="SSF52172">
    <property type="entry name" value="CheY-like"/>
    <property type="match status" value="1"/>
</dbReference>
<proteinExistence type="predicted"/>
<protein>
    <submittedName>
        <fullName evidence="4">Response regulator</fullName>
    </submittedName>
</protein>
<evidence type="ECO:0000313" key="5">
    <source>
        <dbReference type="Proteomes" id="UP000319525"/>
    </source>
</evidence>
<dbReference type="PROSITE" id="PS50110">
    <property type="entry name" value="RESPONSE_REGULATORY"/>
    <property type="match status" value="1"/>
</dbReference>
<evidence type="ECO:0000256" key="1">
    <source>
        <dbReference type="ARBA" id="ARBA00022553"/>
    </source>
</evidence>
<organism evidence="4 5">
    <name type="scientific">Microbacterium testaceum</name>
    <name type="common">Aureobacterium testaceum</name>
    <name type="synonym">Brevibacterium testaceum</name>
    <dbReference type="NCBI Taxonomy" id="2033"/>
    <lineage>
        <taxon>Bacteria</taxon>
        <taxon>Bacillati</taxon>
        <taxon>Actinomycetota</taxon>
        <taxon>Actinomycetes</taxon>
        <taxon>Micrococcales</taxon>
        <taxon>Microbacteriaceae</taxon>
        <taxon>Microbacterium</taxon>
    </lineage>
</organism>
<dbReference type="PANTHER" id="PTHR44591:SF3">
    <property type="entry name" value="RESPONSE REGULATORY DOMAIN-CONTAINING PROTEIN"/>
    <property type="match status" value="1"/>
</dbReference>
<evidence type="ECO:0000259" key="3">
    <source>
        <dbReference type="PROSITE" id="PS50110"/>
    </source>
</evidence>
<dbReference type="EMBL" id="BJML01000011">
    <property type="protein sequence ID" value="GEB47042.1"/>
    <property type="molecule type" value="Genomic_DNA"/>
</dbReference>
<accession>A0A4Y3QPG4</accession>
<comment type="caution">
    <text evidence="4">The sequence shown here is derived from an EMBL/GenBank/DDBJ whole genome shotgun (WGS) entry which is preliminary data.</text>
</comment>
<dbReference type="SMART" id="SM00448">
    <property type="entry name" value="REC"/>
    <property type="match status" value="1"/>
</dbReference>
<evidence type="ECO:0000313" key="4">
    <source>
        <dbReference type="EMBL" id="GEB47042.1"/>
    </source>
</evidence>
<dbReference type="InterPro" id="IPR011006">
    <property type="entry name" value="CheY-like_superfamily"/>
</dbReference>
<dbReference type="GO" id="GO:0000160">
    <property type="term" value="P:phosphorelay signal transduction system"/>
    <property type="evidence" value="ECO:0007669"/>
    <property type="project" value="InterPro"/>
</dbReference>
<dbReference type="Gene3D" id="3.40.50.2300">
    <property type="match status" value="1"/>
</dbReference>
<dbReference type="InterPro" id="IPR050595">
    <property type="entry name" value="Bact_response_regulator"/>
</dbReference>
<feature type="modified residue" description="4-aspartylphosphate" evidence="2">
    <location>
        <position position="55"/>
    </location>
</feature>
<sequence>MTAPPTTVVIEDDLDIRLLVTAVLEGAGYVVHAAASGLDGVELVRLHAPIVTTLDVSMPGIDGFETARRIRAFSDTRILMVSARADEAEQRAGREAGADDYLTKPFRPRELRQRVTDLARSVRG</sequence>
<reference evidence="4 5" key="1">
    <citation type="submission" date="2019-06" db="EMBL/GenBank/DDBJ databases">
        <title>Whole genome shotgun sequence of Microbacterium testaceum NBRC 12675.</title>
        <authorList>
            <person name="Hosoyama A."/>
            <person name="Uohara A."/>
            <person name="Ohji S."/>
            <person name="Ichikawa N."/>
        </authorList>
    </citation>
    <scope>NUCLEOTIDE SEQUENCE [LARGE SCALE GENOMIC DNA]</scope>
    <source>
        <strain evidence="4 5">NBRC 12675</strain>
    </source>
</reference>
<dbReference type="RefSeq" id="WP_103209877.1">
    <property type="nucleotide sequence ID" value="NZ_BJML01000011.1"/>
</dbReference>
<dbReference type="OrthoDB" id="3197131at2"/>
<dbReference type="AlphaFoldDB" id="A0A4Y3QPG4"/>
<evidence type="ECO:0000256" key="2">
    <source>
        <dbReference type="PROSITE-ProRule" id="PRU00169"/>
    </source>
</evidence>
<dbReference type="Pfam" id="PF00072">
    <property type="entry name" value="Response_reg"/>
    <property type="match status" value="1"/>
</dbReference>
<name>A0A4Y3QPG4_MICTE</name>
<dbReference type="Proteomes" id="UP000319525">
    <property type="component" value="Unassembled WGS sequence"/>
</dbReference>
<keyword evidence="1 2" id="KW-0597">Phosphoprotein</keyword>
<gene>
    <name evidence="4" type="ORF">MTE01_29870</name>
</gene>